<dbReference type="InterPro" id="IPR002641">
    <property type="entry name" value="PNPLA_dom"/>
</dbReference>
<evidence type="ECO:0000256" key="4">
    <source>
        <dbReference type="ARBA" id="ARBA00022801"/>
    </source>
</evidence>
<dbReference type="SMART" id="SM00100">
    <property type="entry name" value="cNMP"/>
    <property type="match status" value="2"/>
</dbReference>
<dbReference type="CDD" id="cd00038">
    <property type="entry name" value="CAP_ED"/>
    <property type="match status" value="3"/>
</dbReference>
<keyword evidence="4 9" id="KW-0378">Hydrolase</keyword>
<evidence type="ECO:0000256" key="6">
    <source>
        <dbReference type="ARBA" id="ARBA00022989"/>
    </source>
</evidence>
<dbReference type="GO" id="GO:0004622">
    <property type="term" value="F:phosphatidylcholine lysophospholipase activity"/>
    <property type="evidence" value="ECO:0007669"/>
    <property type="project" value="UniProtKB-ARBA"/>
</dbReference>
<dbReference type="InterPro" id="IPR016035">
    <property type="entry name" value="Acyl_Trfase/lysoPLipase"/>
</dbReference>
<feature type="short sequence motif" description="GXSXG" evidence="9">
    <location>
        <begin position="1058"/>
        <end position="1062"/>
    </location>
</feature>
<keyword evidence="8 11" id="KW-0472">Membrane</keyword>
<dbReference type="Pfam" id="PF00027">
    <property type="entry name" value="cNMP_binding"/>
    <property type="match status" value="3"/>
</dbReference>
<feature type="transmembrane region" description="Helical" evidence="11">
    <location>
        <begin position="15"/>
        <end position="32"/>
    </location>
</feature>
<dbReference type="Gene3D" id="3.40.1090.10">
    <property type="entry name" value="Cytosolic phospholipase A2 catalytic domain"/>
    <property type="match status" value="2"/>
</dbReference>
<evidence type="ECO:0000313" key="14">
    <source>
        <dbReference type="EMBL" id="KJE96763.1"/>
    </source>
</evidence>
<evidence type="ECO:0000256" key="2">
    <source>
        <dbReference type="ARBA" id="ARBA00006636"/>
    </source>
</evidence>
<dbReference type="PhylomeDB" id="A0A0D2WWB4"/>
<keyword evidence="5 9" id="KW-0442">Lipid degradation</keyword>
<dbReference type="Gene3D" id="2.60.120.10">
    <property type="entry name" value="Jelly Rolls"/>
    <property type="match status" value="3"/>
</dbReference>
<dbReference type="InParanoid" id="A0A0D2WWB4"/>
<feature type="compositionally biased region" description="Basic and acidic residues" evidence="10">
    <location>
        <begin position="168"/>
        <end position="177"/>
    </location>
</feature>
<dbReference type="GO" id="GO:0016020">
    <property type="term" value="C:membrane"/>
    <property type="evidence" value="ECO:0007669"/>
    <property type="project" value="UniProtKB-SubCell"/>
</dbReference>
<dbReference type="RefSeq" id="XP_004343759.2">
    <property type="nucleotide sequence ID" value="XM_004343709.2"/>
</dbReference>
<evidence type="ECO:0000256" key="3">
    <source>
        <dbReference type="ARBA" id="ARBA00022692"/>
    </source>
</evidence>
<evidence type="ECO:0000256" key="9">
    <source>
        <dbReference type="PROSITE-ProRule" id="PRU01161"/>
    </source>
</evidence>
<feature type="domain" description="Cyclic nucleotide-binding" evidence="12">
    <location>
        <begin position="249"/>
        <end position="357"/>
    </location>
</feature>
<sequence length="1349" mass="147544">MFSFIQLGRTLQSRVGLGVTVCIAGVVIVAFVRQEIRLRRRRHARREKLTRLHRDAALDDLQLAAEDEDEEDDSIDVASELLAAAGHDDDDDDDDDDGLDNDDDAVAVAAGAGAAGAAVQVAGANSTAGPGTPVTLLSGTAGGTAVAADKYKAAAAAAAIATARTKKREERARRKASELLANNSANLKDNLASSATGTGATAGSDKHEHGQDAGDDALAGKHLGKLKHGKREAREGEDETAKLIRKIKILRYLDEPLARSLCTMMKPFSIKANELLFRKGDKSPDLWIVMEGTVQLFLEENDPTSLLCDIRSGQTVMSLLTYLDVMAGHESLPCQVYARASTDAKLLRLPCESFRMLASSAPHAVARITQMIMLRLQRITFLALYKFLGLTEELLLPTEDHVLNVSNAPEAAKETWSQMAVRLILARIGEIHQKDRELLEANLACMNVRKDQPLSEAMLLPPPDAPTVPGLVSAAAVPAPAAGSAIQFVVRGSVTLYTTQRNGTKHPLYDVGVGGIIGHLAALTGDHTDIFAIAKEDSQVVNVPRDVFDEIANNNPNVFLQLALFLSRRLSPLVRQFDYALDWRYRKAGKVLFEQGEECTGLHIVLHGRVRASHQPAPVAADRMGPNGRPMSAAYQAASTLSWTINGGQHATEEFGRGDSVGEIDLLTESRHSATVVAIRDTEICQIPKSMFTMIVNRYPYVMAHFARAMYKRIGSRLQRVARSPVFDDLLNFATLQPIGRDGPASGPADMDELTGASMTVQPSLSSTSLATTSTTASPNPVLAGTVPFATAAVAASAAHSNANRAKLATVALIASSDDVPLRAFANRLVACLSKLGQTLRLDHDAVLAQFNSKSVTVLDKIRLTSWLGRLEEENDIVVYEAENKASSWTKRCIRQADIIFVVCNGRNGPKIGAVEAEITPFMKRSNARKELVLLHDEVEAESDALLRKMLASRAGFVSEPDPALRDRQSHLRFTAPNGTRFWAAPRSWTNAHHHVCMHRHLILDTEHYKSDFARLARRVRGQSIGLVLGGGGAKGLSHVGIIKMLEEHEIPVDMVGGTSIGAFVGALYAKHRDASLLEEKTKLYCRLFGNKWRLIRDLTVPLTSFFSGDAFNRILRRIFGETLIEDFWLPYFCTTTNITTNSLNVHQEGTGWRYVRASMTLASFMPPLCEGNNLLLDGGYCNNLPADVMQALGAQNIIAVHVGTVDDTNYYNYGDALSGWWLLWRKINPFAKPVHVPSMSDISQRICYIRSDLNLELTKELYCSLYLRPPVNHYPLLAFGRYAEISAVGYEYAASLFKSWMASGQLEALSIPCKELVEAQREREKLARHQAAERPAGMLQRSSSFIFA</sequence>
<organism evidence="14 15">
    <name type="scientific">Capsaspora owczarzaki (strain ATCC 30864)</name>
    <dbReference type="NCBI Taxonomy" id="595528"/>
    <lineage>
        <taxon>Eukaryota</taxon>
        <taxon>Filasterea</taxon>
        <taxon>Capsaspora</taxon>
    </lineage>
</organism>
<keyword evidence="3 11" id="KW-0812">Transmembrane</keyword>
<evidence type="ECO:0000259" key="12">
    <source>
        <dbReference type="PROSITE" id="PS50042"/>
    </source>
</evidence>
<dbReference type="InterPro" id="IPR018490">
    <property type="entry name" value="cNMP-bd_dom_sf"/>
</dbReference>
<accession>A0A0D2WWB4</accession>
<evidence type="ECO:0000256" key="5">
    <source>
        <dbReference type="ARBA" id="ARBA00022963"/>
    </source>
</evidence>
<feature type="short sequence motif" description="DGA/G" evidence="9">
    <location>
        <begin position="1178"/>
        <end position="1180"/>
    </location>
</feature>
<keyword evidence="7 9" id="KW-0443">Lipid metabolism</keyword>
<dbReference type="EMBL" id="KE346372">
    <property type="protein sequence ID" value="KJE96763.1"/>
    <property type="molecule type" value="Genomic_DNA"/>
</dbReference>
<evidence type="ECO:0000256" key="7">
    <source>
        <dbReference type="ARBA" id="ARBA00023098"/>
    </source>
</evidence>
<dbReference type="GO" id="GO:0005783">
    <property type="term" value="C:endoplasmic reticulum"/>
    <property type="evidence" value="ECO:0007669"/>
    <property type="project" value="TreeGrafter"/>
</dbReference>
<dbReference type="Proteomes" id="UP000008743">
    <property type="component" value="Unassembled WGS sequence"/>
</dbReference>
<dbReference type="PROSITE" id="PS51635">
    <property type="entry name" value="PNPLA"/>
    <property type="match status" value="1"/>
</dbReference>
<dbReference type="PROSITE" id="PS50042">
    <property type="entry name" value="CNMP_BINDING_3"/>
    <property type="match status" value="3"/>
</dbReference>
<protein>
    <submittedName>
        <fullName evidence="14">Patatin-like phospholipase domain-containing protein 7</fullName>
    </submittedName>
</protein>
<evidence type="ECO:0000256" key="10">
    <source>
        <dbReference type="SAM" id="MobiDB-lite"/>
    </source>
</evidence>
<dbReference type="InterPro" id="IPR050301">
    <property type="entry name" value="NTE"/>
</dbReference>
<feature type="region of interest" description="Disordered" evidence="10">
    <location>
        <begin position="168"/>
        <end position="218"/>
    </location>
</feature>
<feature type="active site" description="Nucleophile" evidence="9">
    <location>
        <position position="1060"/>
    </location>
</feature>
<feature type="domain" description="Cyclic nucleotide-binding" evidence="12">
    <location>
        <begin position="483"/>
        <end position="551"/>
    </location>
</feature>
<proteinExistence type="inferred from homology"/>
<dbReference type="OrthoDB" id="421051at2759"/>
<evidence type="ECO:0000313" key="15">
    <source>
        <dbReference type="Proteomes" id="UP000008743"/>
    </source>
</evidence>
<evidence type="ECO:0000256" key="8">
    <source>
        <dbReference type="ARBA" id="ARBA00023136"/>
    </source>
</evidence>
<keyword evidence="15" id="KW-1185">Reference proteome</keyword>
<comment type="subcellular location">
    <subcellularLocation>
        <location evidence="1">Membrane</location>
    </subcellularLocation>
</comment>
<feature type="domain" description="Cyclic nucleotide-binding" evidence="12">
    <location>
        <begin position="564"/>
        <end position="713"/>
    </location>
</feature>
<keyword evidence="6 11" id="KW-1133">Transmembrane helix</keyword>
<feature type="short sequence motif" description="GXGXXG" evidence="9">
    <location>
        <begin position="1031"/>
        <end position="1036"/>
    </location>
</feature>
<dbReference type="InterPro" id="IPR000595">
    <property type="entry name" value="cNMP-bd_dom"/>
</dbReference>
<dbReference type="eggNOG" id="KOG2968">
    <property type="taxonomic scope" value="Eukaryota"/>
</dbReference>
<feature type="active site" description="Proton acceptor" evidence="9">
    <location>
        <position position="1178"/>
    </location>
</feature>
<dbReference type="Pfam" id="PF24179">
    <property type="entry name" value="NTE_Ploop"/>
    <property type="match status" value="1"/>
</dbReference>
<feature type="domain" description="PNPLA" evidence="13">
    <location>
        <begin position="1027"/>
        <end position="1191"/>
    </location>
</feature>
<name>A0A0D2WWB4_CAPO3</name>
<comment type="similarity">
    <text evidence="2">Belongs to the NTE family.</text>
</comment>
<evidence type="ECO:0000256" key="1">
    <source>
        <dbReference type="ARBA" id="ARBA00004370"/>
    </source>
</evidence>
<feature type="compositionally biased region" description="Low complexity" evidence="10">
    <location>
        <begin position="192"/>
        <end position="203"/>
    </location>
</feature>
<dbReference type="Pfam" id="PF01734">
    <property type="entry name" value="Patatin"/>
    <property type="match status" value="1"/>
</dbReference>
<gene>
    <name evidence="14" type="ORF">CAOG_007035</name>
</gene>
<dbReference type="InterPro" id="IPR056556">
    <property type="entry name" value="NTE1_P-loop_dom"/>
</dbReference>
<evidence type="ECO:0000259" key="13">
    <source>
        <dbReference type="PROSITE" id="PS51635"/>
    </source>
</evidence>
<dbReference type="PANTHER" id="PTHR14226:SF29">
    <property type="entry name" value="NEUROPATHY TARGET ESTERASE SWS"/>
    <property type="match status" value="1"/>
</dbReference>
<dbReference type="SUPFAM" id="SSF51206">
    <property type="entry name" value="cAMP-binding domain-like"/>
    <property type="match status" value="3"/>
</dbReference>
<dbReference type="PANTHER" id="PTHR14226">
    <property type="entry name" value="NEUROPATHY TARGET ESTERASE/SWISS CHEESE D.MELANOGASTER"/>
    <property type="match status" value="1"/>
</dbReference>
<reference evidence="15" key="1">
    <citation type="submission" date="2011-02" db="EMBL/GenBank/DDBJ databases">
        <title>The Genome Sequence of Capsaspora owczarzaki ATCC 30864.</title>
        <authorList>
            <person name="Russ C."/>
            <person name="Cuomo C."/>
            <person name="Burger G."/>
            <person name="Gray M.W."/>
            <person name="Holland P.W.H."/>
            <person name="King N."/>
            <person name="Lang F.B.F."/>
            <person name="Roger A.J."/>
            <person name="Ruiz-Trillo I."/>
            <person name="Young S.K."/>
            <person name="Zeng Q."/>
            <person name="Gargeya S."/>
            <person name="Alvarado L."/>
            <person name="Berlin A."/>
            <person name="Chapman S.B."/>
            <person name="Chen Z."/>
            <person name="Freedman E."/>
            <person name="Gellesch M."/>
            <person name="Goldberg J."/>
            <person name="Griggs A."/>
            <person name="Gujja S."/>
            <person name="Heilman E."/>
            <person name="Heiman D."/>
            <person name="Howarth C."/>
            <person name="Mehta T."/>
            <person name="Neiman D."/>
            <person name="Pearson M."/>
            <person name="Roberts A."/>
            <person name="Saif S."/>
            <person name="Shea T."/>
            <person name="Shenoy N."/>
            <person name="Sisk P."/>
            <person name="Stolte C."/>
            <person name="Sykes S."/>
            <person name="White J."/>
            <person name="Yandava C."/>
            <person name="Haas B."/>
            <person name="Nusbaum C."/>
            <person name="Birren B."/>
        </authorList>
    </citation>
    <scope>NUCLEOTIDE SEQUENCE</scope>
    <source>
        <strain evidence="15">ATCC 30864</strain>
    </source>
</reference>
<dbReference type="STRING" id="595528.A0A0D2WWB4"/>
<dbReference type="GO" id="GO:0016042">
    <property type="term" value="P:lipid catabolic process"/>
    <property type="evidence" value="ECO:0007669"/>
    <property type="project" value="UniProtKB-UniRule"/>
</dbReference>
<dbReference type="SUPFAM" id="SSF52151">
    <property type="entry name" value="FabD/lysophospholipase-like"/>
    <property type="match status" value="1"/>
</dbReference>
<evidence type="ECO:0000256" key="11">
    <source>
        <dbReference type="SAM" id="Phobius"/>
    </source>
</evidence>
<dbReference type="InterPro" id="IPR014710">
    <property type="entry name" value="RmlC-like_jellyroll"/>
</dbReference>